<dbReference type="Proteomes" id="UP001558652">
    <property type="component" value="Unassembled WGS sequence"/>
</dbReference>
<protein>
    <submittedName>
        <fullName evidence="2">Uncharacterized protein</fullName>
    </submittedName>
</protein>
<organism evidence="2 3">
    <name type="scientific">Ranatra chinensis</name>
    <dbReference type="NCBI Taxonomy" id="642074"/>
    <lineage>
        <taxon>Eukaryota</taxon>
        <taxon>Metazoa</taxon>
        <taxon>Ecdysozoa</taxon>
        <taxon>Arthropoda</taxon>
        <taxon>Hexapoda</taxon>
        <taxon>Insecta</taxon>
        <taxon>Pterygota</taxon>
        <taxon>Neoptera</taxon>
        <taxon>Paraneoptera</taxon>
        <taxon>Hemiptera</taxon>
        <taxon>Heteroptera</taxon>
        <taxon>Panheteroptera</taxon>
        <taxon>Nepomorpha</taxon>
        <taxon>Nepidae</taxon>
        <taxon>Ranatrinae</taxon>
        <taxon>Ranatra</taxon>
    </lineage>
</organism>
<keyword evidence="3" id="KW-1185">Reference proteome</keyword>
<feature type="compositionally biased region" description="Basic residues" evidence="1">
    <location>
        <begin position="32"/>
        <end position="54"/>
    </location>
</feature>
<sequence length="128" mass="14186">MAGARPRRLPRRLAHPRPRLQALTGLRDGRHGAQRHSGRHRHLHGTAPHRHGHPPPHPQTPAAGSLQQILRHGGAVRSQGDQVLHQGKTGRVTSSTVSKIYPKPLSTRHITIEVRQLMLLILCHTLSV</sequence>
<reference evidence="2 3" key="1">
    <citation type="submission" date="2024-07" db="EMBL/GenBank/DDBJ databases">
        <title>Chromosome-level genome assembly of the water stick insect Ranatra chinensis (Heteroptera: Nepidae).</title>
        <authorList>
            <person name="Liu X."/>
        </authorList>
    </citation>
    <scope>NUCLEOTIDE SEQUENCE [LARGE SCALE GENOMIC DNA]</scope>
    <source>
        <strain evidence="2">Cailab_2021Rc</strain>
        <tissue evidence="2">Muscle</tissue>
    </source>
</reference>
<name>A0ABD0Y742_9HEMI</name>
<proteinExistence type="predicted"/>
<gene>
    <name evidence="2" type="ORF">AAG570_002302</name>
</gene>
<dbReference type="AlphaFoldDB" id="A0ABD0Y742"/>
<comment type="caution">
    <text evidence="2">The sequence shown here is derived from an EMBL/GenBank/DDBJ whole genome shotgun (WGS) entry which is preliminary data.</text>
</comment>
<feature type="compositionally biased region" description="Basic residues" evidence="1">
    <location>
        <begin position="1"/>
        <end position="18"/>
    </location>
</feature>
<accession>A0ABD0Y742</accession>
<dbReference type="EMBL" id="JBFDAA010000012">
    <property type="protein sequence ID" value="KAL1123215.1"/>
    <property type="molecule type" value="Genomic_DNA"/>
</dbReference>
<evidence type="ECO:0000256" key="1">
    <source>
        <dbReference type="SAM" id="MobiDB-lite"/>
    </source>
</evidence>
<feature type="region of interest" description="Disordered" evidence="1">
    <location>
        <begin position="1"/>
        <end position="68"/>
    </location>
</feature>
<evidence type="ECO:0000313" key="2">
    <source>
        <dbReference type="EMBL" id="KAL1123215.1"/>
    </source>
</evidence>
<evidence type="ECO:0000313" key="3">
    <source>
        <dbReference type="Proteomes" id="UP001558652"/>
    </source>
</evidence>